<keyword evidence="1" id="KW-0732">Signal</keyword>
<organism evidence="2 3">
    <name type="scientific">Paraburkholderia acidiphila</name>
    <dbReference type="NCBI Taxonomy" id="2571747"/>
    <lineage>
        <taxon>Bacteria</taxon>
        <taxon>Pseudomonadati</taxon>
        <taxon>Pseudomonadota</taxon>
        <taxon>Betaproteobacteria</taxon>
        <taxon>Burkholderiales</taxon>
        <taxon>Burkholderiaceae</taxon>
        <taxon>Paraburkholderia</taxon>
    </lineage>
</organism>
<protein>
    <submittedName>
        <fullName evidence="2">Uncharacterized protein</fullName>
    </submittedName>
</protein>
<proteinExistence type="predicted"/>
<keyword evidence="3" id="KW-1185">Reference proteome</keyword>
<feature type="signal peptide" evidence="1">
    <location>
        <begin position="1"/>
        <end position="28"/>
    </location>
</feature>
<feature type="chain" id="PRO_5031224540" evidence="1">
    <location>
        <begin position="29"/>
        <end position="105"/>
    </location>
</feature>
<dbReference type="RefSeq" id="WP_158761728.1">
    <property type="nucleotide sequence ID" value="NZ_CP046911.1"/>
</dbReference>
<dbReference type="NCBIfam" id="NF041602">
    <property type="entry name" value="VF_A0006_fam"/>
    <property type="match status" value="1"/>
</dbReference>
<sequence length="105" mass="11629">MPRKVRWSAALRAAMGLVGLLAAHAVLADGQSSYDDCMLAGLRDARSEVASNYIQRSCYALYRNGEMLLPREKAYHECILQNMPGAREPSAISRIAQICSRRGQM</sequence>
<reference evidence="2 3" key="1">
    <citation type="submission" date="2019-12" db="EMBL/GenBank/DDBJ databases">
        <title>Paraburkholderia acidiphila 7Q-K02 sp. nov and Paraburkholderia acidisoli DHF22 sp. nov., two strains isolated from forest soil.</title>
        <authorList>
            <person name="Gao Z."/>
            <person name="Qiu L."/>
        </authorList>
    </citation>
    <scope>NUCLEOTIDE SEQUENCE [LARGE SCALE GENOMIC DNA]</scope>
    <source>
        <strain evidence="2 3">7Q-K02</strain>
    </source>
</reference>
<gene>
    <name evidence="2" type="ORF">FAZ97_27280</name>
</gene>
<dbReference type="AlphaFoldDB" id="A0A7Z2GBP3"/>
<dbReference type="Proteomes" id="UP000434209">
    <property type="component" value="Chromosome 3"/>
</dbReference>
<dbReference type="KEGG" id="pacp:FAZ97_27280"/>
<dbReference type="OrthoDB" id="9020034at2"/>
<evidence type="ECO:0000313" key="3">
    <source>
        <dbReference type="Proteomes" id="UP000434209"/>
    </source>
</evidence>
<evidence type="ECO:0000313" key="2">
    <source>
        <dbReference type="EMBL" id="QGZ58679.1"/>
    </source>
</evidence>
<dbReference type="InterPro" id="IPR048087">
    <property type="entry name" value="VF_A0006-like"/>
</dbReference>
<accession>A0A7Z2GBP3</accession>
<evidence type="ECO:0000256" key="1">
    <source>
        <dbReference type="SAM" id="SignalP"/>
    </source>
</evidence>
<dbReference type="EMBL" id="CP046911">
    <property type="protein sequence ID" value="QGZ58679.1"/>
    <property type="molecule type" value="Genomic_DNA"/>
</dbReference>
<name>A0A7Z2GBP3_9BURK</name>